<dbReference type="OrthoDB" id="674273at2759"/>
<evidence type="ECO:0000313" key="3">
    <source>
        <dbReference type="EMBL" id="KAG5445141.1"/>
    </source>
</evidence>
<evidence type="ECO:0000256" key="2">
    <source>
        <dbReference type="SAM" id="SignalP"/>
    </source>
</evidence>
<dbReference type="SUPFAM" id="SSF55797">
    <property type="entry name" value="PR-1-like"/>
    <property type="match status" value="1"/>
</dbReference>
<evidence type="ECO:0000313" key="4">
    <source>
        <dbReference type="Proteomes" id="UP000286415"/>
    </source>
</evidence>
<keyword evidence="2" id="KW-0732">Signal</keyword>
<accession>A0A3R7CI28</accession>
<dbReference type="Proteomes" id="UP000286415">
    <property type="component" value="Unassembled WGS sequence"/>
</dbReference>
<dbReference type="Gene3D" id="3.40.33.10">
    <property type="entry name" value="CAP"/>
    <property type="match status" value="1"/>
</dbReference>
<feature type="chain" id="PRO_5044322887" evidence="2">
    <location>
        <begin position="23"/>
        <end position="250"/>
    </location>
</feature>
<dbReference type="FunCoup" id="A0A3R7CI28">
    <property type="interactions" value="5"/>
</dbReference>
<evidence type="ECO:0000256" key="1">
    <source>
        <dbReference type="SAM" id="MobiDB-lite"/>
    </source>
</evidence>
<dbReference type="AlphaFoldDB" id="A0A3R7CI28"/>
<dbReference type="STRING" id="79923.A0A3R7CI28"/>
<dbReference type="PRINTS" id="PR00837">
    <property type="entry name" value="V5TPXLIKE"/>
</dbReference>
<dbReference type="InterPro" id="IPR001283">
    <property type="entry name" value="CRISP-related"/>
</dbReference>
<dbReference type="InterPro" id="IPR014044">
    <property type="entry name" value="CAP_dom"/>
</dbReference>
<reference evidence="3 4" key="2">
    <citation type="journal article" date="2021" name="Genomics">
        <title>High-quality reference genome for Clonorchis sinensis.</title>
        <authorList>
            <person name="Young N.D."/>
            <person name="Stroehlein A.J."/>
            <person name="Kinkar L."/>
            <person name="Wang T."/>
            <person name="Sohn W.M."/>
            <person name="Chang B.C.H."/>
            <person name="Kaur P."/>
            <person name="Weisz D."/>
            <person name="Dudchenko O."/>
            <person name="Aiden E.L."/>
            <person name="Korhonen P.K."/>
            <person name="Gasser R.B."/>
        </authorList>
    </citation>
    <scope>NUCLEOTIDE SEQUENCE [LARGE SCALE GENOMIC DNA]</scope>
    <source>
        <strain evidence="3">Cs-k2</strain>
    </source>
</reference>
<dbReference type="EMBL" id="NIRI02000056">
    <property type="protein sequence ID" value="KAG5445141.1"/>
    <property type="molecule type" value="Genomic_DNA"/>
</dbReference>
<comment type="caution">
    <text evidence="3">The sequence shown here is derived from an EMBL/GenBank/DDBJ whole genome shotgun (WGS) entry which is preliminary data.</text>
</comment>
<feature type="compositionally biased region" description="Low complexity" evidence="1">
    <location>
        <begin position="180"/>
        <end position="216"/>
    </location>
</feature>
<dbReference type="SMART" id="SM00198">
    <property type="entry name" value="SCP"/>
    <property type="match status" value="1"/>
</dbReference>
<dbReference type="PANTHER" id="PTHR10334">
    <property type="entry name" value="CYSTEINE-RICH SECRETORY PROTEIN-RELATED"/>
    <property type="match status" value="1"/>
</dbReference>
<keyword evidence="4" id="KW-1185">Reference proteome</keyword>
<reference evidence="3 4" key="1">
    <citation type="journal article" date="2018" name="Biotechnol. Adv.">
        <title>Improved genomic resources and new bioinformatic workflow for the carcinogenic parasite Clonorchis sinensis: Biotechnological implications.</title>
        <authorList>
            <person name="Wang D."/>
            <person name="Korhonen P.K."/>
            <person name="Gasser R.B."/>
            <person name="Young N.D."/>
        </authorList>
    </citation>
    <scope>NUCLEOTIDE SEQUENCE [LARGE SCALE GENOMIC DNA]</scope>
    <source>
        <strain evidence="3">Cs-k2</strain>
    </source>
</reference>
<gene>
    <name evidence="3" type="ORF">CSKR_103968</name>
</gene>
<proteinExistence type="predicted"/>
<protein>
    <submittedName>
        <fullName evidence="3">Peptidase inhibitor 16</fullName>
    </submittedName>
</protein>
<dbReference type="Pfam" id="PF00188">
    <property type="entry name" value="CAP"/>
    <property type="match status" value="1"/>
</dbReference>
<feature type="region of interest" description="Disordered" evidence="1">
    <location>
        <begin position="176"/>
        <end position="218"/>
    </location>
</feature>
<feature type="signal peptide" evidence="2">
    <location>
        <begin position="1"/>
        <end position="22"/>
    </location>
</feature>
<dbReference type="InterPro" id="IPR035940">
    <property type="entry name" value="CAP_sf"/>
</dbReference>
<sequence length="250" mass="27388">MFEIKLTAYVLILTCSIQLSHTKTTPEQKKKFLDMHNELREKIRNCTLPGQPPVRGTYELMTWDEAVEAQAQRWSDNCKFGHGELAGVGQNAAIAGSLEQGVKLWIDENVNYNLEANTCTPGRTCLHYTQMVWATSTLLGCGVTECPENGTTLFICDYKPPGNYRGAKPYEAGTQADCVTSSSSPPTTTSTTTGQSGKGSTPEGPTSEIPTTETTSDCGNLRQKKTTVVIKYILFTLIPVSSQKLLYSQQ</sequence>
<organism evidence="3 4">
    <name type="scientific">Clonorchis sinensis</name>
    <name type="common">Chinese liver fluke</name>
    <dbReference type="NCBI Taxonomy" id="79923"/>
    <lineage>
        <taxon>Eukaryota</taxon>
        <taxon>Metazoa</taxon>
        <taxon>Spiralia</taxon>
        <taxon>Lophotrochozoa</taxon>
        <taxon>Platyhelminthes</taxon>
        <taxon>Trematoda</taxon>
        <taxon>Digenea</taxon>
        <taxon>Opisthorchiida</taxon>
        <taxon>Opisthorchiata</taxon>
        <taxon>Opisthorchiidae</taxon>
        <taxon>Clonorchis</taxon>
    </lineage>
</organism>
<name>A0A3R7CI28_CLOSI</name>
<dbReference type="InParanoid" id="A0A3R7CI28"/>